<evidence type="ECO:0000313" key="2">
    <source>
        <dbReference type="EMBL" id="MFC4906869.1"/>
    </source>
</evidence>
<dbReference type="PANTHER" id="PTHR46889:SF4">
    <property type="entry name" value="TRANSPOSASE INSO FOR INSERTION SEQUENCE ELEMENT IS911B-RELATED"/>
    <property type="match status" value="1"/>
</dbReference>
<dbReference type="Proteomes" id="UP001595872">
    <property type="component" value="Unassembled WGS sequence"/>
</dbReference>
<keyword evidence="3" id="KW-1185">Reference proteome</keyword>
<dbReference type="InterPro" id="IPR050900">
    <property type="entry name" value="Transposase_IS3/IS150/IS904"/>
</dbReference>
<feature type="domain" description="HTH-like" evidence="1">
    <location>
        <begin position="54"/>
        <end position="104"/>
    </location>
</feature>
<dbReference type="RefSeq" id="WP_378252611.1">
    <property type="nucleotide sequence ID" value="NZ_JBHSIT010000002.1"/>
</dbReference>
<dbReference type="InterPro" id="IPR025948">
    <property type="entry name" value="HTH-like_dom"/>
</dbReference>
<protein>
    <submittedName>
        <fullName evidence="2">IS3 family transposase</fullName>
    </submittedName>
</protein>
<organism evidence="2 3">
    <name type="scientific">Actinomadura gamaensis</name>
    <dbReference type="NCBI Taxonomy" id="1763541"/>
    <lineage>
        <taxon>Bacteria</taxon>
        <taxon>Bacillati</taxon>
        <taxon>Actinomycetota</taxon>
        <taxon>Actinomycetes</taxon>
        <taxon>Streptosporangiales</taxon>
        <taxon>Thermomonosporaceae</taxon>
        <taxon>Actinomadura</taxon>
    </lineage>
</organism>
<dbReference type="Pfam" id="PF13276">
    <property type="entry name" value="HTH_21"/>
    <property type="match status" value="1"/>
</dbReference>
<evidence type="ECO:0000313" key="3">
    <source>
        <dbReference type="Proteomes" id="UP001595872"/>
    </source>
</evidence>
<reference evidence="3" key="1">
    <citation type="journal article" date="2019" name="Int. J. Syst. Evol. Microbiol.">
        <title>The Global Catalogue of Microorganisms (GCM) 10K type strain sequencing project: providing services to taxonomists for standard genome sequencing and annotation.</title>
        <authorList>
            <consortium name="The Broad Institute Genomics Platform"/>
            <consortium name="The Broad Institute Genome Sequencing Center for Infectious Disease"/>
            <person name="Wu L."/>
            <person name="Ma J."/>
        </authorList>
    </citation>
    <scope>NUCLEOTIDE SEQUENCE [LARGE SCALE GENOMIC DNA]</scope>
    <source>
        <strain evidence="3">KLKA75</strain>
    </source>
</reference>
<dbReference type="PANTHER" id="PTHR46889">
    <property type="entry name" value="TRANSPOSASE INSF FOR INSERTION SEQUENCE IS3B-RELATED"/>
    <property type="match status" value="1"/>
</dbReference>
<evidence type="ECO:0000259" key="1">
    <source>
        <dbReference type="Pfam" id="PF13276"/>
    </source>
</evidence>
<dbReference type="EMBL" id="JBHSIT010000002">
    <property type="protein sequence ID" value="MFC4906869.1"/>
    <property type="molecule type" value="Genomic_DNA"/>
</dbReference>
<gene>
    <name evidence="2" type="ORF">ACFPCY_06030</name>
</gene>
<accession>A0ABV9TTA4</accession>
<comment type="caution">
    <text evidence="2">The sequence shown here is derived from an EMBL/GenBank/DDBJ whole genome shotgun (WGS) entry which is preliminary data.</text>
</comment>
<name>A0ABV9TTA4_9ACTN</name>
<sequence>MTDKYEFIAAEYVEGKTANAVGAPSLGQMFGWLGVSKSGYYEWRNRPLSATAERQERLRAQIKTIFEDSDETYGYRRVHAELLCQGEEAGDELIRRLMRGLGLVPCQVSKPKSLTVQAKDLAKIPDLVRRDFTADIPYMKPIADITEIKTWEGKVIWRPSSTASTRKSSVTRWRIISEPSSSQTP</sequence>
<proteinExistence type="predicted"/>